<protein>
    <submittedName>
        <fullName evidence="5">4-phosphopantetheinyl transferase</fullName>
    </submittedName>
</protein>
<keyword evidence="6" id="KW-1185">Reference proteome</keyword>
<comment type="similarity">
    <text evidence="1">Belongs to the P-Pant transferase superfamily. Gsp/Sfp/HetI/AcpT family.</text>
</comment>
<accession>A0A227PJ49</accession>
<dbReference type="Gene3D" id="3.90.470.20">
    <property type="entry name" value="4'-phosphopantetheinyl transferase domain"/>
    <property type="match status" value="2"/>
</dbReference>
<dbReference type="InterPro" id="IPR037143">
    <property type="entry name" value="4-PPantetheinyl_Trfase_dom_sf"/>
</dbReference>
<proteinExistence type="inferred from homology"/>
<dbReference type="Pfam" id="PF01648">
    <property type="entry name" value="ACPS"/>
    <property type="match status" value="1"/>
</dbReference>
<dbReference type="InterPro" id="IPR055066">
    <property type="entry name" value="AASDHPPT_N"/>
</dbReference>
<evidence type="ECO:0000313" key="6">
    <source>
        <dbReference type="Proteomes" id="UP000214684"/>
    </source>
</evidence>
<dbReference type="OrthoDB" id="9808281at2"/>
<comment type="caution">
    <text evidence="5">The sequence shown here is derived from an EMBL/GenBank/DDBJ whole genome shotgun (WGS) entry which is preliminary data.</text>
</comment>
<feature type="domain" description="4'-phosphopantetheinyl transferase" evidence="3">
    <location>
        <begin position="104"/>
        <end position="175"/>
    </location>
</feature>
<dbReference type="RefSeq" id="WP_089478223.1">
    <property type="nucleotide sequence ID" value="NZ_MUGS01000004.1"/>
</dbReference>
<dbReference type="InterPro" id="IPR008278">
    <property type="entry name" value="4-PPantetheinyl_Trfase_dom"/>
</dbReference>
<dbReference type="PANTHER" id="PTHR12215">
    <property type="entry name" value="PHOSPHOPANTETHEINE TRANSFERASE"/>
    <property type="match status" value="1"/>
</dbReference>
<dbReference type="GO" id="GO:0005829">
    <property type="term" value="C:cytosol"/>
    <property type="evidence" value="ECO:0007669"/>
    <property type="project" value="TreeGrafter"/>
</dbReference>
<dbReference type="EMBL" id="MUGS01000004">
    <property type="protein sequence ID" value="OXG09136.1"/>
    <property type="molecule type" value="Genomic_DNA"/>
</dbReference>
<gene>
    <name evidence="5" type="ORF">B0A64_03840</name>
</gene>
<evidence type="ECO:0000259" key="3">
    <source>
        <dbReference type="Pfam" id="PF01648"/>
    </source>
</evidence>
<evidence type="ECO:0000259" key="4">
    <source>
        <dbReference type="Pfam" id="PF22624"/>
    </source>
</evidence>
<dbReference type="Pfam" id="PF22624">
    <property type="entry name" value="AASDHPPT_N"/>
    <property type="match status" value="1"/>
</dbReference>
<organism evidence="5 6">
    <name type="scientific">Flavobacterium araucananum</name>
    <dbReference type="NCBI Taxonomy" id="946678"/>
    <lineage>
        <taxon>Bacteria</taxon>
        <taxon>Pseudomonadati</taxon>
        <taxon>Bacteroidota</taxon>
        <taxon>Flavobacteriia</taxon>
        <taxon>Flavobacteriales</taxon>
        <taxon>Flavobacteriaceae</taxon>
        <taxon>Flavobacterium</taxon>
    </lineage>
</organism>
<feature type="domain" description="4'-phosphopantetheinyl transferase N-terminal" evidence="4">
    <location>
        <begin position="24"/>
        <end position="99"/>
    </location>
</feature>
<evidence type="ECO:0000256" key="2">
    <source>
        <dbReference type="ARBA" id="ARBA00022679"/>
    </source>
</evidence>
<dbReference type="SUPFAM" id="SSF56214">
    <property type="entry name" value="4'-phosphopantetheinyl transferase"/>
    <property type="match status" value="2"/>
</dbReference>
<evidence type="ECO:0000256" key="1">
    <source>
        <dbReference type="ARBA" id="ARBA00010990"/>
    </source>
</evidence>
<dbReference type="InterPro" id="IPR050559">
    <property type="entry name" value="P-Pant_transferase_sf"/>
</dbReference>
<dbReference type="AlphaFoldDB" id="A0A227PJ49"/>
<dbReference type="GO" id="GO:0000287">
    <property type="term" value="F:magnesium ion binding"/>
    <property type="evidence" value="ECO:0007669"/>
    <property type="project" value="InterPro"/>
</dbReference>
<reference evidence="5 6" key="1">
    <citation type="submission" date="2016-11" db="EMBL/GenBank/DDBJ databases">
        <title>Whole genomes of Flavobacteriaceae.</title>
        <authorList>
            <person name="Stine C."/>
            <person name="Li C."/>
            <person name="Tadesse D."/>
        </authorList>
    </citation>
    <scope>NUCLEOTIDE SEQUENCE [LARGE SCALE GENOMIC DNA]</scope>
    <source>
        <strain evidence="5 6">DSM 24704</strain>
    </source>
</reference>
<dbReference type="Proteomes" id="UP000214684">
    <property type="component" value="Unassembled WGS sequence"/>
</dbReference>
<name>A0A227PJ49_9FLAO</name>
<dbReference type="GO" id="GO:0019878">
    <property type="term" value="P:lysine biosynthetic process via aminoadipic acid"/>
    <property type="evidence" value="ECO:0007669"/>
    <property type="project" value="TreeGrafter"/>
</dbReference>
<dbReference type="GO" id="GO:0008897">
    <property type="term" value="F:holo-[acyl-carrier-protein] synthase activity"/>
    <property type="evidence" value="ECO:0007669"/>
    <property type="project" value="InterPro"/>
</dbReference>
<dbReference type="PANTHER" id="PTHR12215:SF10">
    <property type="entry name" value="L-AMINOADIPATE-SEMIALDEHYDE DEHYDROGENASE-PHOSPHOPANTETHEINYL TRANSFERASE"/>
    <property type="match status" value="1"/>
</dbReference>
<sequence length="212" mass="24721">MLLLYSKISEDAHDSIVKQYLNDFDQDFQKKILRYRRWQDSQLSLLGRLMLLKAFEEYGICGAEINNLEYNKFGKPFLKTKAVFFNISHSGDFVICAVSKKSEIGIDIEKMTAIDLADFKPQMTADEWSRVVESENKRTSFFEYWTQKEAVIKAHGHGLTLPLKSFEVLDNKTMIDGEDFYLKEIEINEEYKCYISQSIAIDEILIKEILIN</sequence>
<evidence type="ECO:0000313" key="5">
    <source>
        <dbReference type="EMBL" id="OXG09136.1"/>
    </source>
</evidence>
<keyword evidence="2 5" id="KW-0808">Transferase</keyword>